<keyword evidence="6" id="KW-1185">Reference proteome</keyword>
<feature type="signal peptide" evidence="2">
    <location>
        <begin position="1"/>
        <end position="21"/>
    </location>
</feature>
<dbReference type="GO" id="GO:0005576">
    <property type="term" value="C:extracellular region"/>
    <property type="evidence" value="ECO:0007669"/>
    <property type="project" value="InterPro"/>
</dbReference>
<evidence type="ECO:0000259" key="3">
    <source>
        <dbReference type="SMART" id="SM00198"/>
    </source>
</evidence>
<dbReference type="PANTHER" id="PTHR10334">
    <property type="entry name" value="CYSTEINE-RICH SECRETORY PROTEIN-RELATED"/>
    <property type="match status" value="1"/>
</dbReference>
<dbReference type="InterPro" id="IPR001283">
    <property type="entry name" value="CRISP-related"/>
</dbReference>
<dbReference type="SMART" id="SM00198">
    <property type="entry name" value="SCP"/>
    <property type="match status" value="1"/>
</dbReference>
<feature type="chain" id="PRO_5044714423" evidence="2">
    <location>
        <begin position="22"/>
        <end position="192"/>
    </location>
</feature>
<dbReference type="EMBL" id="BAABME010012173">
    <property type="protein sequence ID" value="GAA0184796.1"/>
    <property type="molecule type" value="Genomic_DNA"/>
</dbReference>
<evidence type="ECO:0000256" key="1">
    <source>
        <dbReference type="ARBA" id="ARBA00023265"/>
    </source>
</evidence>
<name>A0AAV3R5M4_LITER</name>
<evidence type="ECO:0000256" key="2">
    <source>
        <dbReference type="SAM" id="SignalP"/>
    </source>
</evidence>
<dbReference type="Pfam" id="PF00188">
    <property type="entry name" value="CAP"/>
    <property type="match status" value="1"/>
</dbReference>
<dbReference type="PRINTS" id="PR00837">
    <property type="entry name" value="V5TPXLIKE"/>
</dbReference>
<dbReference type="InterPro" id="IPR014044">
    <property type="entry name" value="CAP_dom"/>
</dbReference>
<reference evidence="4 6" key="1">
    <citation type="submission" date="2024-01" db="EMBL/GenBank/DDBJ databases">
        <title>The complete chloroplast genome sequence of Lithospermum erythrorhizon: insights into the phylogenetic relationship among Boraginaceae species and the maternal lineages of purple gromwells.</title>
        <authorList>
            <person name="Okada T."/>
            <person name="Watanabe K."/>
        </authorList>
    </citation>
    <scope>NUCLEOTIDE SEQUENCE [LARGE SCALE GENOMIC DNA]</scope>
</reference>
<keyword evidence="1" id="KW-0568">Pathogenesis-related protein</keyword>
<keyword evidence="2" id="KW-0732">Signal</keyword>
<gene>
    <name evidence="4" type="ORF">LIER_25088</name>
    <name evidence="5" type="ORF">LIER_32084</name>
</gene>
<sequence length="192" mass="22669">MKLDLLIFLIILVSLPTYNSAGKIIQQPLYKTQKKDEKMYSMSKNLCKDCPEESVEILYLHNIVRAGKKEQPLQWDYKLERYAKSWCNKRKDCKLIHSFPENQFELGENIYYGYGDEYITPLATMDYWAGEEQWYDYNSNTCQQGQQCDHYTQIVWKDTRRVGCAKAKCDNGDTFWTCNYDPVGNIQGQKPY</sequence>
<dbReference type="InterPro" id="IPR035940">
    <property type="entry name" value="CAP_sf"/>
</dbReference>
<dbReference type="PROSITE" id="PS01009">
    <property type="entry name" value="CRISP_1"/>
    <property type="match status" value="1"/>
</dbReference>
<accession>A0AAV3R5M4</accession>
<feature type="domain" description="SCP" evidence="3">
    <location>
        <begin position="52"/>
        <end position="188"/>
    </location>
</feature>
<comment type="caution">
    <text evidence="4">The sequence shown here is derived from an EMBL/GenBank/DDBJ whole genome shotgun (WGS) entry which is preliminary data.</text>
</comment>
<evidence type="ECO:0000313" key="5">
    <source>
        <dbReference type="EMBL" id="GAA0184796.1"/>
    </source>
</evidence>
<dbReference type="Proteomes" id="UP001454036">
    <property type="component" value="Unassembled WGS sequence"/>
</dbReference>
<dbReference type="InterPro" id="IPR018244">
    <property type="entry name" value="Allrgn_V5/Tpx1_CS"/>
</dbReference>
<dbReference type="SUPFAM" id="SSF55797">
    <property type="entry name" value="PR-1-like"/>
    <property type="match status" value="1"/>
</dbReference>
<dbReference type="Gene3D" id="3.40.33.10">
    <property type="entry name" value="CAP"/>
    <property type="match status" value="1"/>
</dbReference>
<evidence type="ECO:0000313" key="4">
    <source>
        <dbReference type="EMBL" id="GAA0170936.1"/>
    </source>
</evidence>
<protein>
    <submittedName>
        <fullName evidence="4">Defense/immunity protein</fullName>
    </submittedName>
</protein>
<keyword evidence="1" id="KW-0611">Plant defense</keyword>
<dbReference type="EMBL" id="BAABME010007459">
    <property type="protein sequence ID" value="GAA0170936.1"/>
    <property type="molecule type" value="Genomic_DNA"/>
</dbReference>
<dbReference type="FunFam" id="3.40.33.10:FF:000004">
    <property type="entry name" value="CAP, cysteine-rich secretory protein, antigen 5"/>
    <property type="match status" value="1"/>
</dbReference>
<dbReference type="CDD" id="cd05381">
    <property type="entry name" value="CAP_PR-1"/>
    <property type="match status" value="1"/>
</dbReference>
<organism evidence="4 6">
    <name type="scientific">Lithospermum erythrorhizon</name>
    <name type="common">Purple gromwell</name>
    <name type="synonym">Lithospermum officinale var. erythrorhizon</name>
    <dbReference type="NCBI Taxonomy" id="34254"/>
    <lineage>
        <taxon>Eukaryota</taxon>
        <taxon>Viridiplantae</taxon>
        <taxon>Streptophyta</taxon>
        <taxon>Embryophyta</taxon>
        <taxon>Tracheophyta</taxon>
        <taxon>Spermatophyta</taxon>
        <taxon>Magnoliopsida</taxon>
        <taxon>eudicotyledons</taxon>
        <taxon>Gunneridae</taxon>
        <taxon>Pentapetalae</taxon>
        <taxon>asterids</taxon>
        <taxon>lamiids</taxon>
        <taxon>Boraginales</taxon>
        <taxon>Boraginaceae</taxon>
        <taxon>Boraginoideae</taxon>
        <taxon>Lithospermeae</taxon>
        <taxon>Lithospermum</taxon>
    </lineage>
</organism>
<evidence type="ECO:0000313" key="6">
    <source>
        <dbReference type="Proteomes" id="UP001454036"/>
    </source>
</evidence>
<dbReference type="AlphaFoldDB" id="A0AAV3R5M4"/>
<proteinExistence type="predicted"/>